<feature type="region of interest" description="Disordered" evidence="1">
    <location>
        <begin position="126"/>
        <end position="150"/>
    </location>
</feature>
<feature type="region of interest" description="Disordered" evidence="1">
    <location>
        <begin position="424"/>
        <end position="458"/>
    </location>
</feature>
<organism evidence="3 4">
    <name type="scientific">Apatococcus lobatus</name>
    <dbReference type="NCBI Taxonomy" id="904363"/>
    <lineage>
        <taxon>Eukaryota</taxon>
        <taxon>Viridiplantae</taxon>
        <taxon>Chlorophyta</taxon>
        <taxon>core chlorophytes</taxon>
        <taxon>Trebouxiophyceae</taxon>
        <taxon>Chlorellales</taxon>
        <taxon>Chlorellaceae</taxon>
        <taxon>Apatococcus</taxon>
    </lineage>
</organism>
<feature type="compositionally biased region" description="Low complexity" evidence="1">
    <location>
        <begin position="359"/>
        <end position="382"/>
    </location>
</feature>
<accession>A0AAW1SG94</accession>
<feature type="region of interest" description="Disordered" evidence="1">
    <location>
        <begin position="196"/>
        <end position="253"/>
    </location>
</feature>
<feature type="compositionally biased region" description="Polar residues" evidence="1">
    <location>
        <begin position="639"/>
        <end position="668"/>
    </location>
</feature>
<dbReference type="AlphaFoldDB" id="A0AAW1SG94"/>
<gene>
    <name evidence="3" type="ORF">WJX74_009776</name>
</gene>
<feature type="compositionally biased region" description="Low complexity" evidence="1">
    <location>
        <begin position="131"/>
        <end position="150"/>
    </location>
</feature>
<evidence type="ECO:0000259" key="2">
    <source>
        <dbReference type="PROSITE" id="PS50030"/>
    </source>
</evidence>
<evidence type="ECO:0000313" key="4">
    <source>
        <dbReference type="Proteomes" id="UP001438707"/>
    </source>
</evidence>
<feature type="compositionally biased region" description="Polar residues" evidence="1">
    <location>
        <begin position="615"/>
        <end position="624"/>
    </location>
</feature>
<evidence type="ECO:0000256" key="1">
    <source>
        <dbReference type="SAM" id="MobiDB-lite"/>
    </source>
</evidence>
<dbReference type="EMBL" id="JALJOS010000001">
    <property type="protein sequence ID" value="KAK9845022.1"/>
    <property type="molecule type" value="Genomic_DNA"/>
</dbReference>
<feature type="region of interest" description="Disordered" evidence="1">
    <location>
        <begin position="288"/>
        <end position="405"/>
    </location>
</feature>
<reference evidence="3 4" key="1">
    <citation type="journal article" date="2024" name="Nat. Commun.">
        <title>Phylogenomics reveals the evolutionary origins of lichenization in chlorophyte algae.</title>
        <authorList>
            <person name="Puginier C."/>
            <person name="Libourel C."/>
            <person name="Otte J."/>
            <person name="Skaloud P."/>
            <person name="Haon M."/>
            <person name="Grisel S."/>
            <person name="Petersen M."/>
            <person name="Berrin J.G."/>
            <person name="Delaux P.M."/>
            <person name="Dal Grande F."/>
            <person name="Keller J."/>
        </authorList>
    </citation>
    <scope>NUCLEOTIDE SEQUENCE [LARGE SCALE GENOMIC DNA]</scope>
    <source>
        <strain evidence="3 4">SAG 2145</strain>
    </source>
</reference>
<protein>
    <recommendedName>
        <fullName evidence="2">UBA domain-containing protein</fullName>
    </recommendedName>
</protein>
<comment type="caution">
    <text evidence="3">The sequence shown here is derived from an EMBL/GenBank/DDBJ whole genome shotgun (WGS) entry which is preliminary data.</text>
</comment>
<name>A0AAW1SG94_9CHLO</name>
<feature type="compositionally biased region" description="Acidic residues" evidence="1">
    <location>
        <begin position="341"/>
        <end position="353"/>
    </location>
</feature>
<dbReference type="PANTHER" id="PTHR35294:SF1">
    <property type="entry name" value="OS05G0409000 PROTEIN"/>
    <property type="match status" value="1"/>
</dbReference>
<feature type="compositionally biased region" description="Low complexity" evidence="1">
    <location>
        <begin position="579"/>
        <end position="614"/>
    </location>
</feature>
<sequence>MAAVVGRDGIHNIKGLSCDLCGQACRTDEQTDLNSLTCTYRRCPDEASVYHQDCLDKYLKKIGLERNRRTGFKCPRGSGKGTRFDVTCPGRIDKSHPIYHRNEDARQAAKASRETLPQKLITKPVQRTCGKKAAAAPEKKSAPVPVAKPTAVKSRQPAVLMHTAAAAASVPALPGSPPDIKARVVAERQGLKYHSMTNALPIGKPVTPQSRDIRSRKVQGSTRQPSLLQSALDSSSAQPVRKPSARAVAASSGHNEAAVKAGMPLHAGPAARMAAGVAAIKNQAPVGLERDEEAGEDRLTKTQRRLMRRSERRAAQRSGPEAQEGSPHNTMDSHMQRELEPLPEEEGSPPEDLQETRPPASAETEVEESSSSSQQPLRLSSRNLESPPQAPEPLPSTARAARSPSPQLVIPQALADSHHNIPAEHLSPTLSQTSPENAAVGAVEPAAEEVMEDEEEDELLPNETLHDVLVLAEARRLMQQLQQIGFPAWQAAAAVQHSGADLERGIAFLLEGALETQAAAYRFLEAAGNQLPDIDVSGPLQQVGEMAAAFGLEQETLEAAVLEANGIIEEGLARLLSDSASSSQLSSPSQSQRNPSFDSPMSSSFGRSSSLYTSQGWPSNQHSPARSGLLATSLPRPSFEQSSYESSPRITVQTSPQHTLWSSPSHHITTAPPPLYPKSGIVSKPTPMAPVKSSDYQYQQVYGFQRAPDLPHSQPPLLLGLNQASPYLGPRMAAGGCGGHGAVGTGQAPAAKPARLHALAPGYPFGHDQASIGIHAGDLTGTEAPQAALRGTAQPRPHVPGGCPHLPLSCRGSWQMGGLADVYVGASKWHHSLP</sequence>
<dbReference type="PANTHER" id="PTHR35294">
    <property type="entry name" value="UBIQUITIN-ASSOCIATED/TRANSLATION ELONGATION FACTOR EF1B PROTEIN"/>
    <property type="match status" value="1"/>
</dbReference>
<dbReference type="Proteomes" id="UP001438707">
    <property type="component" value="Unassembled WGS sequence"/>
</dbReference>
<evidence type="ECO:0000313" key="3">
    <source>
        <dbReference type="EMBL" id="KAK9845022.1"/>
    </source>
</evidence>
<feature type="compositionally biased region" description="Low complexity" evidence="1">
    <location>
        <begin position="435"/>
        <end position="445"/>
    </location>
</feature>
<feature type="compositionally biased region" description="Low complexity" evidence="1">
    <location>
        <begin position="224"/>
        <end position="239"/>
    </location>
</feature>
<feature type="region of interest" description="Disordered" evidence="1">
    <location>
        <begin position="579"/>
        <end position="691"/>
    </location>
</feature>
<feature type="domain" description="UBA" evidence="2">
    <location>
        <begin position="471"/>
        <end position="512"/>
    </location>
</feature>
<proteinExistence type="predicted"/>
<dbReference type="InterPro" id="IPR015940">
    <property type="entry name" value="UBA"/>
</dbReference>
<dbReference type="CDD" id="cd15489">
    <property type="entry name" value="PHD_SF"/>
    <property type="match status" value="1"/>
</dbReference>
<feature type="compositionally biased region" description="Acidic residues" evidence="1">
    <location>
        <begin position="446"/>
        <end position="458"/>
    </location>
</feature>
<dbReference type="PROSITE" id="PS50030">
    <property type="entry name" value="UBA"/>
    <property type="match status" value="1"/>
</dbReference>
<keyword evidence="4" id="KW-1185">Reference proteome</keyword>